<reference evidence="2 3" key="1">
    <citation type="submission" date="2020-06" db="EMBL/GenBank/DDBJ databases">
        <title>The endosymbiont of the kinetoplastid Bodo saltans is a Paracaedibacter-like alpha-proteobacterium possessing a putative toxin-antitoxin system.</title>
        <authorList>
            <person name="Midha S."/>
            <person name="Rigden D.J."/>
            <person name="Siozios S."/>
            <person name="Hurst G.D.D."/>
            <person name="Jackson A.P."/>
        </authorList>
    </citation>
    <scope>NUCLEOTIDE SEQUENCE [LARGE SCALE GENOMIC DNA]</scope>
    <source>
        <strain evidence="2">Lake Konstanz</strain>
    </source>
</reference>
<dbReference type="Proteomes" id="UP000594001">
    <property type="component" value="Chromosome"/>
</dbReference>
<dbReference type="InterPro" id="IPR010359">
    <property type="entry name" value="IrrE_HExxH"/>
</dbReference>
<dbReference type="AlphaFoldDB" id="A0A7L9RSG4"/>
<evidence type="ECO:0000259" key="1">
    <source>
        <dbReference type="Pfam" id="PF06114"/>
    </source>
</evidence>
<keyword evidence="3" id="KW-1185">Reference proteome</keyword>
<organism evidence="2 3">
    <name type="scientific">Candidatus Bodocaedibacter vickermanii</name>
    <dbReference type="NCBI Taxonomy" id="2741701"/>
    <lineage>
        <taxon>Bacteria</taxon>
        <taxon>Pseudomonadati</taxon>
        <taxon>Pseudomonadota</taxon>
        <taxon>Alphaproteobacteria</taxon>
        <taxon>Holosporales</taxon>
        <taxon>Candidatus Paracaedibacteraceae</taxon>
        <taxon>Candidatus Bodocaedibacter</taxon>
    </lineage>
</organism>
<proteinExistence type="predicted"/>
<accession>A0A7L9RSG4</accession>
<evidence type="ECO:0000313" key="3">
    <source>
        <dbReference type="Proteomes" id="UP000594001"/>
    </source>
</evidence>
<dbReference type="InterPro" id="IPR052345">
    <property type="entry name" value="Rad_response_metalloprotease"/>
</dbReference>
<dbReference type="Gene3D" id="1.10.10.2910">
    <property type="match status" value="1"/>
</dbReference>
<evidence type="ECO:0000313" key="2">
    <source>
        <dbReference type="EMBL" id="QOL19547.1"/>
    </source>
</evidence>
<dbReference type="Pfam" id="PF06114">
    <property type="entry name" value="Peptidase_M78"/>
    <property type="match status" value="1"/>
</dbReference>
<sequence length="172" mass="19566">MKLSPKIQKRISELQVDSYSGYELSLEKICKELNLACFEADLDDGLSGLLLKEGESYSIYVNNNHAFSRQRFTIAHEIGHYVSYLMNSFSKDELEKEGRFEDKAVTFRKDGAYSDAETEANMIAAELLMPKEKVAELLKQELSPEEMADLFYVSPSAMTIRLQTLYPSLSII</sequence>
<feature type="domain" description="IrrE N-terminal-like" evidence="1">
    <location>
        <begin position="30"/>
        <end position="162"/>
    </location>
</feature>
<protein>
    <submittedName>
        <fullName evidence="2">ImmA/IrrE family metallo-endopeptidase</fullName>
    </submittedName>
</protein>
<dbReference type="RefSeq" id="WP_350332298.1">
    <property type="nucleotide sequence ID" value="NZ_CP054719.1"/>
</dbReference>
<dbReference type="KEGG" id="pbal:CPBP_00309"/>
<gene>
    <name evidence="2" type="ORF">CPBP_00309</name>
</gene>
<name>A0A7L9RSG4_9PROT</name>
<dbReference type="PANTHER" id="PTHR43236">
    <property type="entry name" value="ANTITOXIN HIGA1"/>
    <property type="match status" value="1"/>
</dbReference>
<dbReference type="PANTHER" id="PTHR43236:SF2">
    <property type="entry name" value="BLL0069 PROTEIN"/>
    <property type="match status" value="1"/>
</dbReference>
<dbReference type="EMBL" id="CP054719">
    <property type="protein sequence ID" value="QOL19547.1"/>
    <property type="molecule type" value="Genomic_DNA"/>
</dbReference>